<reference evidence="1" key="1">
    <citation type="submission" date="2021-08" db="EMBL/GenBank/DDBJ databases">
        <title>The first chromosome-level gecko genome reveals the dynamic sex chromosomes of Neotropical dwarf geckos (Sphaerodactylidae: Sphaerodactylus).</title>
        <authorList>
            <person name="Pinto B.J."/>
            <person name="Keating S.E."/>
            <person name="Gamble T."/>
        </authorList>
    </citation>
    <scope>NUCLEOTIDE SEQUENCE</scope>
    <source>
        <strain evidence="1">TG3544</strain>
    </source>
</reference>
<gene>
    <name evidence="1" type="ORF">K3G42_031760</name>
</gene>
<evidence type="ECO:0000313" key="1">
    <source>
        <dbReference type="EMBL" id="KAH8014783.1"/>
    </source>
</evidence>
<accession>A0ACB8G5T8</accession>
<organism evidence="1 2">
    <name type="scientific">Sphaerodactylus townsendi</name>
    <dbReference type="NCBI Taxonomy" id="933632"/>
    <lineage>
        <taxon>Eukaryota</taxon>
        <taxon>Metazoa</taxon>
        <taxon>Chordata</taxon>
        <taxon>Craniata</taxon>
        <taxon>Vertebrata</taxon>
        <taxon>Euteleostomi</taxon>
        <taxon>Lepidosauria</taxon>
        <taxon>Squamata</taxon>
        <taxon>Bifurcata</taxon>
        <taxon>Gekkota</taxon>
        <taxon>Sphaerodactylidae</taxon>
        <taxon>Sphaerodactylus</taxon>
    </lineage>
</organism>
<keyword evidence="2" id="KW-1185">Reference proteome</keyword>
<proteinExistence type="predicted"/>
<protein>
    <submittedName>
        <fullName evidence="1">Uncharacterized protein</fullName>
    </submittedName>
</protein>
<dbReference type="Proteomes" id="UP000827872">
    <property type="component" value="Linkage Group LG02"/>
</dbReference>
<name>A0ACB8G5T8_9SAUR</name>
<dbReference type="EMBL" id="CM037615">
    <property type="protein sequence ID" value="KAH8014783.1"/>
    <property type="molecule type" value="Genomic_DNA"/>
</dbReference>
<evidence type="ECO:0000313" key="2">
    <source>
        <dbReference type="Proteomes" id="UP000827872"/>
    </source>
</evidence>
<sequence>MSGSLHIQIRIVLSLCLLYQHNSRMENCDDLQLLNVVLTNTRIVFLTTLGLFISEDLRYGNFSELKFDKPNFCGFEMDDYMKAKIWYSVQCLANQENYEGEENISASNENVYEM</sequence>
<comment type="caution">
    <text evidence="1">The sequence shown here is derived from an EMBL/GenBank/DDBJ whole genome shotgun (WGS) entry which is preliminary data.</text>
</comment>